<dbReference type="Gene3D" id="3.30.70.1060">
    <property type="entry name" value="Dimeric alpha+beta barrel"/>
    <property type="match status" value="1"/>
</dbReference>
<dbReference type="InterPro" id="IPR005545">
    <property type="entry name" value="YCII"/>
</dbReference>
<feature type="domain" description="YCII-related" evidence="1">
    <location>
        <begin position="4"/>
        <end position="112"/>
    </location>
</feature>
<dbReference type="PANTHER" id="PTHR35174">
    <property type="entry name" value="BLL7171 PROTEIN-RELATED"/>
    <property type="match status" value="1"/>
</dbReference>
<dbReference type="InterPro" id="IPR011008">
    <property type="entry name" value="Dimeric_a/b-barrel"/>
</dbReference>
<dbReference type="AlphaFoldDB" id="A0AB34FZ78"/>
<proteinExistence type="predicted"/>
<comment type="caution">
    <text evidence="2">The sequence shown here is derived from an EMBL/GenBank/DDBJ whole genome shotgun (WGS) entry which is preliminary data.</text>
</comment>
<dbReference type="Proteomes" id="UP001163105">
    <property type="component" value="Unassembled WGS sequence"/>
</dbReference>
<organism evidence="2 3">
    <name type="scientific">Purpureocillium lavendulum</name>
    <dbReference type="NCBI Taxonomy" id="1247861"/>
    <lineage>
        <taxon>Eukaryota</taxon>
        <taxon>Fungi</taxon>
        <taxon>Dikarya</taxon>
        <taxon>Ascomycota</taxon>
        <taxon>Pezizomycotina</taxon>
        <taxon>Sordariomycetes</taxon>
        <taxon>Hypocreomycetidae</taxon>
        <taxon>Hypocreales</taxon>
        <taxon>Ophiocordycipitaceae</taxon>
        <taxon>Purpureocillium</taxon>
    </lineage>
</organism>
<dbReference type="EMBL" id="JAQHRD010000002">
    <property type="protein sequence ID" value="KAJ6443732.1"/>
    <property type="molecule type" value="Genomic_DNA"/>
</dbReference>
<dbReference type="SUPFAM" id="SSF54909">
    <property type="entry name" value="Dimeric alpha+beta barrel"/>
    <property type="match status" value="1"/>
</dbReference>
<sequence length="148" mass="16486">MPRFILLIKADPMAESADMSIPTEVFETMAKFNEEMADAGVLLFADGFRPTSIDGYRVNFSSSGPPVVTSGPFNVSEENHVCGFWVIQTKDAEEALTWAKKVPFPEGELVVRRIGDHNDFGASYTSELREQEDKLRVKLENNRRAAGV</sequence>
<evidence type="ECO:0000313" key="2">
    <source>
        <dbReference type="EMBL" id="KAJ6443732.1"/>
    </source>
</evidence>
<gene>
    <name evidence="2" type="ORF">O9K51_02118</name>
</gene>
<keyword evidence="3" id="KW-1185">Reference proteome</keyword>
<evidence type="ECO:0000313" key="3">
    <source>
        <dbReference type="Proteomes" id="UP001163105"/>
    </source>
</evidence>
<protein>
    <submittedName>
        <fullName evidence="2">Dgpfaetke family protein</fullName>
    </submittedName>
</protein>
<dbReference type="PANTHER" id="PTHR35174:SF4">
    <property type="entry name" value="BLL7163 PROTEIN"/>
    <property type="match status" value="1"/>
</dbReference>
<dbReference type="Pfam" id="PF03795">
    <property type="entry name" value="YCII"/>
    <property type="match status" value="1"/>
</dbReference>
<evidence type="ECO:0000259" key="1">
    <source>
        <dbReference type="Pfam" id="PF03795"/>
    </source>
</evidence>
<accession>A0AB34FZ78</accession>
<reference evidence="2" key="1">
    <citation type="submission" date="2023-01" db="EMBL/GenBank/DDBJ databases">
        <title>The growth and conidiation of Purpureocillium lavendulum are regulated by nitrogen source and histone H3K14 acetylation.</title>
        <authorList>
            <person name="Tang P."/>
            <person name="Han J."/>
            <person name="Zhang C."/>
            <person name="Tang P."/>
            <person name="Qi F."/>
            <person name="Zhang K."/>
            <person name="Liang L."/>
        </authorList>
    </citation>
    <scope>NUCLEOTIDE SEQUENCE</scope>
    <source>
        <strain evidence="2">YMF1.00683</strain>
    </source>
</reference>
<name>A0AB34FZ78_9HYPO</name>